<proteinExistence type="predicted"/>
<protein>
    <recommendedName>
        <fullName evidence="1">YqbQ/XkdQ domain-containing protein</fullName>
    </recommendedName>
</protein>
<dbReference type="Proteomes" id="UP000192478">
    <property type="component" value="Chromosome"/>
</dbReference>
<evidence type="ECO:0000313" key="4">
    <source>
        <dbReference type="Proteomes" id="UP000177894"/>
    </source>
</evidence>
<name>A0AAC9RNZ5_9CLOT</name>
<reference evidence="2 4" key="1">
    <citation type="submission" date="2016-10" db="EMBL/GenBank/DDBJ databases">
        <title>Complete Genome Sequence of Acetogen Clostridium formicoaceticum ATCC 27076.</title>
        <authorList>
            <person name="Bao T."/>
            <person name="Cheng C."/>
            <person name="Zhao J."/>
            <person name="Yang S.-T."/>
            <person name="Wang J."/>
            <person name="Wang M."/>
        </authorList>
    </citation>
    <scope>NUCLEOTIDE SEQUENCE [LARGE SCALE GENOMIC DNA]</scope>
    <source>
        <strain evidence="2 4">ATCC 27076</strain>
    </source>
</reference>
<dbReference type="EMBL" id="CP020559">
    <property type="protein sequence ID" value="ARE87710.1"/>
    <property type="molecule type" value="Genomic_DNA"/>
</dbReference>
<evidence type="ECO:0000313" key="5">
    <source>
        <dbReference type="Proteomes" id="UP000192478"/>
    </source>
</evidence>
<sequence>MYTVILKGNIRLDNLKLQISLSESIDSIAYTADIRLVIPKELSLMQGDSIEIIKNNNPGKGTVFKGVVWTKNTTAQHSKVGSITCKERTIYIEKSEDEYLFKAGTTATQRARQMCGDWGIPIGNFADTEIPLSKAPPKIKTIYGMMLDDLKETAEKGGGLFKYRMQNKLDLIRLGSNQEVYDISNTLDNIGQTGTLEGAVSKVKVLGKREDDKKSPVIGTFEKDVSQVGTLQKVIQDEKIQDVGTANQKANALFSKGEGQIVTNGIDIPGIRAGDKVKLRGFYVYASSVTHNLGEPGSMELVLESLDQIRRKYYASS</sequence>
<organism evidence="3 5">
    <name type="scientific">Clostridium formicaceticum</name>
    <dbReference type="NCBI Taxonomy" id="1497"/>
    <lineage>
        <taxon>Bacteria</taxon>
        <taxon>Bacillati</taxon>
        <taxon>Bacillota</taxon>
        <taxon>Clostridia</taxon>
        <taxon>Eubacteriales</taxon>
        <taxon>Clostridiaceae</taxon>
        <taxon>Clostridium</taxon>
    </lineage>
</organism>
<dbReference type="RefSeq" id="WP_070970148.1">
    <property type="nucleotide sequence ID" value="NZ_CP017603.1"/>
</dbReference>
<gene>
    <name evidence="2" type="ORF">BJL90_15825</name>
    <name evidence="3" type="ORF">CLFO_21100</name>
</gene>
<keyword evidence="4" id="KW-1185">Reference proteome</keyword>
<reference evidence="3 5" key="2">
    <citation type="submission" date="2017-03" db="EMBL/GenBank/DDBJ databases">
        <title>Complete sequence of Clostridium formicaceticum DSM 92.</title>
        <authorList>
            <person name="Poehlein A."/>
            <person name="Karl M."/>
            <person name="Bengelsdorf F.R."/>
            <person name="Duerre P."/>
            <person name="Daniel R."/>
        </authorList>
    </citation>
    <scope>NUCLEOTIDE SEQUENCE [LARGE SCALE GENOMIC DNA]</scope>
    <source>
        <strain evidence="3 5">DSM 92</strain>
    </source>
</reference>
<evidence type="ECO:0000313" key="3">
    <source>
        <dbReference type="EMBL" id="ARE87710.1"/>
    </source>
</evidence>
<evidence type="ECO:0000259" key="1">
    <source>
        <dbReference type="Pfam" id="PF24032"/>
    </source>
</evidence>
<dbReference type="EMBL" id="CP017603">
    <property type="protein sequence ID" value="AOY77187.1"/>
    <property type="molecule type" value="Genomic_DNA"/>
</dbReference>
<dbReference type="Proteomes" id="UP000177894">
    <property type="component" value="Chromosome"/>
</dbReference>
<evidence type="ECO:0000313" key="2">
    <source>
        <dbReference type="EMBL" id="AOY77187.1"/>
    </source>
</evidence>
<dbReference type="AlphaFoldDB" id="A0AAC9RNZ5"/>
<dbReference type="InterPro" id="IPR056937">
    <property type="entry name" value="YqbQ/XkdQ"/>
</dbReference>
<feature type="domain" description="YqbQ/XkdQ" evidence="1">
    <location>
        <begin position="21"/>
        <end position="280"/>
    </location>
</feature>
<dbReference type="Pfam" id="PF24032">
    <property type="entry name" value="YQBQ"/>
    <property type="match status" value="1"/>
</dbReference>
<accession>A0AAC9RNZ5</accession>
<dbReference type="KEGG" id="cfm:BJL90_15825"/>